<dbReference type="Proteomes" id="UP000184356">
    <property type="component" value="Unassembled WGS sequence"/>
</dbReference>
<dbReference type="InterPro" id="IPR004839">
    <property type="entry name" value="Aminotransferase_I/II_large"/>
</dbReference>
<sequence>MQKIGLFELPRWIEHHSQDASLVLAGSATPALSIQDLIDLSTDSQKTADALSVNSLKLSLSTPSGSETLRRQIAALYNGITADQVLATQGTSGANALVFQSLLGAGDHVISMYPAYTQLLSIPKAVPGVEHSFWPLDIKDSMRANVQLLESLIRPNTRMIVLNNPNNPLGTILPVALQHEIAELAQSRGIVLLADEIFRPLFHDASIGCPPSFVELSDSNENIIVTGSMSKAWGLSGVRTGWIVTRNAEILARCVNLSLYTTMALSTIDQVIATEALSDRCRPKIWSRHLDLARENIAILTSFVEKNQRVCSWTRPSAGGTAFLQFSKDGDSVDDVRFCLQLKEQKGILLAPGSLCFGLDAAHDFRGFVRIHLTVQPERMASALDALGDFLHTYLTDN</sequence>
<dbReference type="RefSeq" id="XP_040701089.1">
    <property type="nucleotide sequence ID" value="XM_040849597.1"/>
</dbReference>
<evidence type="ECO:0000313" key="2">
    <source>
        <dbReference type="EMBL" id="OJJ57283.1"/>
    </source>
</evidence>
<dbReference type="SUPFAM" id="SSF53383">
    <property type="entry name" value="PLP-dependent transferases"/>
    <property type="match status" value="1"/>
</dbReference>
<accession>A0A1L9TDC3</accession>
<dbReference type="Gene3D" id="3.90.1150.10">
    <property type="entry name" value="Aspartate Aminotransferase, domain 1"/>
    <property type="match status" value="1"/>
</dbReference>
<organism evidence="2 3">
    <name type="scientific">Aspergillus sydowii CBS 593.65</name>
    <dbReference type="NCBI Taxonomy" id="1036612"/>
    <lineage>
        <taxon>Eukaryota</taxon>
        <taxon>Fungi</taxon>
        <taxon>Dikarya</taxon>
        <taxon>Ascomycota</taxon>
        <taxon>Pezizomycotina</taxon>
        <taxon>Eurotiomycetes</taxon>
        <taxon>Eurotiomycetidae</taxon>
        <taxon>Eurotiales</taxon>
        <taxon>Aspergillaceae</taxon>
        <taxon>Aspergillus</taxon>
        <taxon>Aspergillus subgen. Nidulantes</taxon>
    </lineage>
</organism>
<feature type="domain" description="Aminotransferase class I/classII large" evidence="1">
    <location>
        <begin position="60"/>
        <end position="387"/>
    </location>
</feature>
<name>A0A1L9TDC3_9EURO</name>
<dbReference type="InterPro" id="IPR015424">
    <property type="entry name" value="PyrdxlP-dep_Trfase"/>
</dbReference>
<protein>
    <recommendedName>
        <fullName evidence="1">Aminotransferase class I/classII large domain-containing protein</fullName>
    </recommendedName>
</protein>
<reference evidence="3" key="1">
    <citation type="journal article" date="2017" name="Genome Biol.">
        <title>Comparative genomics reveals high biological diversity and specific adaptations in the industrially and medically important fungal genus Aspergillus.</title>
        <authorList>
            <person name="de Vries R.P."/>
            <person name="Riley R."/>
            <person name="Wiebenga A."/>
            <person name="Aguilar-Osorio G."/>
            <person name="Amillis S."/>
            <person name="Uchima C.A."/>
            <person name="Anderluh G."/>
            <person name="Asadollahi M."/>
            <person name="Askin M."/>
            <person name="Barry K."/>
            <person name="Battaglia E."/>
            <person name="Bayram O."/>
            <person name="Benocci T."/>
            <person name="Braus-Stromeyer S.A."/>
            <person name="Caldana C."/>
            <person name="Canovas D."/>
            <person name="Cerqueira G.C."/>
            <person name="Chen F."/>
            <person name="Chen W."/>
            <person name="Choi C."/>
            <person name="Clum A."/>
            <person name="Dos Santos R.A."/>
            <person name="Damasio A.R."/>
            <person name="Diallinas G."/>
            <person name="Emri T."/>
            <person name="Fekete E."/>
            <person name="Flipphi M."/>
            <person name="Freyberg S."/>
            <person name="Gallo A."/>
            <person name="Gournas C."/>
            <person name="Habgood R."/>
            <person name="Hainaut M."/>
            <person name="Harispe M.L."/>
            <person name="Henrissat B."/>
            <person name="Hilden K.S."/>
            <person name="Hope R."/>
            <person name="Hossain A."/>
            <person name="Karabika E."/>
            <person name="Karaffa L."/>
            <person name="Karanyi Z."/>
            <person name="Krasevec N."/>
            <person name="Kuo A."/>
            <person name="Kusch H."/>
            <person name="LaButti K."/>
            <person name="Lagendijk E.L."/>
            <person name="Lapidus A."/>
            <person name="Levasseur A."/>
            <person name="Lindquist E."/>
            <person name="Lipzen A."/>
            <person name="Logrieco A.F."/>
            <person name="MacCabe A."/>
            <person name="Maekelae M.R."/>
            <person name="Malavazi I."/>
            <person name="Melin P."/>
            <person name="Meyer V."/>
            <person name="Mielnichuk N."/>
            <person name="Miskei M."/>
            <person name="Molnar A.P."/>
            <person name="Mule G."/>
            <person name="Ngan C.Y."/>
            <person name="Orejas M."/>
            <person name="Orosz E."/>
            <person name="Ouedraogo J.P."/>
            <person name="Overkamp K.M."/>
            <person name="Park H.-S."/>
            <person name="Perrone G."/>
            <person name="Piumi F."/>
            <person name="Punt P.J."/>
            <person name="Ram A.F."/>
            <person name="Ramon A."/>
            <person name="Rauscher S."/>
            <person name="Record E."/>
            <person name="Riano-Pachon D.M."/>
            <person name="Robert V."/>
            <person name="Roehrig J."/>
            <person name="Ruller R."/>
            <person name="Salamov A."/>
            <person name="Salih N.S."/>
            <person name="Samson R.A."/>
            <person name="Sandor E."/>
            <person name="Sanguinetti M."/>
            <person name="Schuetze T."/>
            <person name="Sepcic K."/>
            <person name="Shelest E."/>
            <person name="Sherlock G."/>
            <person name="Sophianopoulou V."/>
            <person name="Squina F.M."/>
            <person name="Sun H."/>
            <person name="Susca A."/>
            <person name="Todd R.B."/>
            <person name="Tsang A."/>
            <person name="Unkles S.E."/>
            <person name="van de Wiele N."/>
            <person name="van Rossen-Uffink D."/>
            <person name="Oliveira J.V."/>
            <person name="Vesth T.C."/>
            <person name="Visser J."/>
            <person name="Yu J.-H."/>
            <person name="Zhou M."/>
            <person name="Andersen M.R."/>
            <person name="Archer D.B."/>
            <person name="Baker S.E."/>
            <person name="Benoit I."/>
            <person name="Brakhage A.A."/>
            <person name="Braus G.H."/>
            <person name="Fischer R."/>
            <person name="Frisvad J.C."/>
            <person name="Goldman G.H."/>
            <person name="Houbraken J."/>
            <person name="Oakley B."/>
            <person name="Pocsi I."/>
            <person name="Scazzocchio C."/>
            <person name="Seiboth B."/>
            <person name="vanKuyk P.A."/>
            <person name="Wortman J."/>
            <person name="Dyer P.S."/>
            <person name="Grigoriev I.V."/>
        </authorList>
    </citation>
    <scope>NUCLEOTIDE SEQUENCE [LARGE SCALE GENOMIC DNA]</scope>
    <source>
        <strain evidence="3">CBS 593.65</strain>
    </source>
</reference>
<dbReference type="PANTHER" id="PTHR43510">
    <property type="entry name" value="AMINOTRANSFERASE FUNCTION, HYPOTHETICAL (EUROFUNG)"/>
    <property type="match status" value="1"/>
</dbReference>
<proteinExistence type="predicted"/>
<dbReference type="Gene3D" id="3.40.640.10">
    <property type="entry name" value="Type I PLP-dependent aspartate aminotransferase-like (Major domain)"/>
    <property type="match status" value="1"/>
</dbReference>
<dbReference type="OrthoDB" id="7042322at2759"/>
<evidence type="ECO:0000313" key="3">
    <source>
        <dbReference type="Proteomes" id="UP000184356"/>
    </source>
</evidence>
<keyword evidence="3" id="KW-1185">Reference proteome</keyword>
<dbReference type="Pfam" id="PF00155">
    <property type="entry name" value="Aminotran_1_2"/>
    <property type="match status" value="1"/>
</dbReference>
<dbReference type="InterPro" id="IPR015421">
    <property type="entry name" value="PyrdxlP-dep_Trfase_major"/>
</dbReference>
<dbReference type="CDD" id="cd00609">
    <property type="entry name" value="AAT_like"/>
    <property type="match status" value="1"/>
</dbReference>
<dbReference type="GeneID" id="63765670"/>
<dbReference type="GO" id="GO:0030170">
    <property type="term" value="F:pyridoxal phosphate binding"/>
    <property type="evidence" value="ECO:0007669"/>
    <property type="project" value="InterPro"/>
</dbReference>
<gene>
    <name evidence="2" type="ORF">ASPSYDRAFT_58857</name>
</gene>
<dbReference type="InterPro" id="IPR015422">
    <property type="entry name" value="PyrdxlP-dep_Trfase_small"/>
</dbReference>
<dbReference type="STRING" id="1036612.A0A1L9TDC3"/>
<dbReference type="AlphaFoldDB" id="A0A1L9TDC3"/>
<dbReference type="VEuPathDB" id="FungiDB:ASPSYDRAFT_58857"/>
<dbReference type="PANTHER" id="PTHR43510:SF1">
    <property type="entry name" value="AMINOTRANSFERASE FUNCTION, HYPOTHETICAL (EUROFUNG)"/>
    <property type="match status" value="1"/>
</dbReference>
<dbReference type="EMBL" id="KV878588">
    <property type="protein sequence ID" value="OJJ57283.1"/>
    <property type="molecule type" value="Genomic_DNA"/>
</dbReference>
<evidence type="ECO:0000259" key="1">
    <source>
        <dbReference type="Pfam" id="PF00155"/>
    </source>
</evidence>